<dbReference type="SUPFAM" id="SSF56219">
    <property type="entry name" value="DNase I-like"/>
    <property type="match status" value="1"/>
</dbReference>
<accession>A0AAW2WEE5</accession>
<dbReference type="InterPro" id="IPR036691">
    <property type="entry name" value="Endo/exonu/phosph_ase_sf"/>
</dbReference>
<dbReference type="PANTHER" id="PTHR33710:SF71">
    <property type="entry name" value="ENDONUCLEASE_EXONUCLEASE_PHOSPHATASE DOMAIN-CONTAINING PROTEIN"/>
    <property type="match status" value="1"/>
</dbReference>
<comment type="caution">
    <text evidence="1">The sequence shown here is derived from an EMBL/GenBank/DDBJ whole genome shotgun (WGS) entry which is preliminary data.</text>
</comment>
<sequence>MTGLLVEPVCKEGCSLGGIGNRIWLAWDEDFIDLNVLETGDQFVHCSAHIRCLHVHVFTVVYGVNDVVDRRVLWDDLDRISHTVRDVPWLVGGDFNTVLDVSEVCGISGDVQSAAEEFQGCLRNTGLITLPMQGEWFTWHNCSRDARSLWKQLDRLLVNDWWLGCWPNTYYMSLHAQTSDHSPLVLRGDNSGQLIGLFRFDNYLTLSAEFIPSVQHIWQHHIVGTAIFAVTRKLRALKPIFRAQRQKRGDLSNNVKLAASFLEAAQQLLAQDRHSGVFLLLEFCSKLVLRLASRLEQNMLH</sequence>
<dbReference type="PANTHER" id="PTHR33710">
    <property type="entry name" value="BNAC02G09200D PROTEIN"/>
    <property type="match status" value="1"/>
</dbReference>
<proteinExistence type="predicted"/>
<organism evidence="1">
    <name type="scientific">Sesamum latifolium</name>
    <dbReference type="NCBI Taxonomy" id="2727402"/>
    <lineage>
        <taxon>Eukaryota</taxon>
        <taxon>Viridiplantae</taxon>
        <taxon>Streptophyta</taxon>
        <taxon>Embryophyta</taxon>
        <taxon>Tracheophyta</taxon>
        <taxon>Spermatophyta</taxon>
        <taxon>Magnoliopsida</taxon>
        <taxon>eudicotyledons</taxon>
        <taxon>Gunneridae</taxon>
        <taxon>Pentapetalae</taxon>
        <taxon>asterids</taxon>
        <taxon>lamiids</taxon>
        <taxon>Lamiales</taxon>
        <taxon>Pedaliaceae</taxon>
        <taxon>Sesamum</taxon>
    </lineage>
</organism>
<dbReference type="AlphaFoldDB" id="A0AAW2WEE5"/>
<dbReference type="Gene3D" id="3.60.10.10">
    <property type="entry name" value="Endonuclease/exonuclease/phosphatase"/>
    <property type="match status" value="1"/>
</dbReference>
<dbReference type="EMBL" id="JACGWN010000008">
    <property type="protein sequence ID" value="KAL0439698.1"/>
    <property type="molecule type" value="Genomic_DNA"/>
</dbReference>
<reference evidence="1" key="2">
    <citation type="journal article" date="2024" name="Plant">
        <title>Genomic evolution and insights into agronomic trait innovations of Sesamum species.</title>
        <authorList>
            <person name="Miao H."/>
            <person name="Wang L."/>
            <person name="Qu L."/>
            <person name="Liu H."/>
            <person name="Sun Y."/>
            <person name="Le M."/>
            <person name="Wang Q."/>
            <person name="Wei S."/>
            <person name="Zheng Y."/>
            <person name="Lin W."/>
            <person name="Duan Y."/>
            <person name="Cao H."/>
            <person name="Xiong S."/>
            <person name="Wang X."/>
            <person name="Wei L."/>
            <person name="Li C."/>
            <person name="Ma Q."/>
            <person name="Ju M."/>
            <person name="Zhao R."/>
            <person name="Li G."/>
            <person name="Mu C."/>
            <person name="Tian Q."/>
            <person name="Mei H."/>
            <person name="Zhang T."/>
            <person name="Gao T."/>
            <person name="Zhang H."/>
        </authorList>
    </citation>
    <scope>NUCLEOTIDE SEQUENCE</scope>
    <source>
        <strain evidence="1">KEN1</strain>
    </source>
</reference>
<evidence type="ECO:0000313" key="1">
    <source>
        <dbReference type="EMBL" id="KAL0439698.1"/>
    </source>
</evidence>
<gene>
    <name evidence="1" type="ORF">Slati_2452800</name>
</gene>
<reference evidence="1" key="1">
    <citation type="submission" date="2020-06" db="EMBL/GenBank/DDBJ databases">
        <authorList>
            <person name="Li T."/>
            <person name="Hu X."/>
            <person name="Zhang T."/>
            <person name="Song X."/>
            <person name="Zhang H."/>
            <person name="Dai N."/>
            <person name="Sheng W."/>
            <person name="Hou X."/>
            <person name="Wei L."/>
        </authorList>
    </citation>
    <scope>NUCLEOTIDE SEQUENCE</scope>
    <source>
        <strain evidence="1">KEN1</strain>
        <tissue evidence="1">Leaf</tissue>
    </source>
</reference>
<name>A0AAW2WEE5_9LAMI</name>
<protein>
    <recommendedName>
        <fullName evidence="2">Endonuclease/exonuclease/phosphatase domain-containing protein</fullName>
    </recommendedName>
</protein>
<evidence type="ECO:0008006" key="2">
    <source>
        <dbReference type="Google" id="ProtNLM"/>
    </source>
</evidence>